<keyword evidence="8 11" id="KW-0269">Exonuclease</keyword>
<organism evidence="14 15">
    <name type="scientific">Metamycoplasma arthritidis (strain 158L3-1)</name>
    <name type="common">Mycoplasma arthritidis</name>
    <dbReference type="NCBI Taxonomy" id="243272"/>
    <lineage>
        <taxon>Bacteria</taxon>
        <taxon>Bacillati</taxon>
        <taxon>Mycoplasmatota</taxon>
        <taxon>Mycoplasmoidales</taxon>
        <taxon>Metamycoplasmataceae</taxon>
        <taxon>Metamycoplasma</taxon>
    </lineage>
</organism>
<evidence type="ECO:0000256" key="3">
    <source>
        <dbReference type="ARBA" id="ARBA00022679"/>
    </source>
</evidence>
<dbReference type="Gene3D" id="1.10.150.870">
    <property type="match status" value="1"/>
</dbReference>
<dbReference type="SMART" id="SM00479">
    <property type="entry name" value="EXOIII"/>
    <property type="match status" value="1"/>
</dbReference>
<dbReference type="InterPro" id="IPR003141">
    <property type="entry name" value="Pol/His_phosphatase_N"/>
</dbReference>
<dbReference type="GO" id="GO:0003677">
    <property type="term" value="F:DNA binding"/>
    <property type="evidence" value="ECO:0007669"/>
    <property type="project" value="UniProtKB-UniRule"/>
</dbReference>
<dbReference type="HAMAP" id="MF_00356">
    <property type="entry name" value="DNApol_PolC"/>
    <property type="match status" value="1"/>
</dbReference>
<dbReference type="FunFam" id="3.30.420.10:FF:000045">
    <property type="entry name" value="3'-5' exonuclease DinG"/>
    <property type="match status" value="1"/>
</dbReference>
<dbReference type="NCBIfam" id="NF001688">
    <property type="entry name" value="PRK00448.1"/>
    <property type="match status" value="1"/>
</dbReference>
<dbReference type="InterPro" id="IPR011708">
    <property type="entry name" value="DNA_pol3_alpha_NTPase_dom"/>
</dbReference>
<evidence type="ECO:0000256" key="11">
    <source>
        <dbReference type="HAMAP-Rule" id="MF_00356"/>
    </source>
</evidence>
<keyword evidence="15" id="KW-1185">Reference proteome</keyword>
<feature type="domain" description="Polymerase/histidinol phosphatase N-terminal" evidence="13">
    <location>
        <begin position="317"/>
        <end position="385"/>
    </location>
</feature>
<dbReference type="Gene3D" id="6.10.140.1510">
    <property type="match status" value="1"/>
</dbReference>
<evidence type="ECO:0000259" key="12">
    <source>
        <dbReference type="SMART" id="SM00479"/>
    </source>
</evidence>
<dbReference type="Gene3D" id="2.40.50.140">
    <property type="entry name" value="Nucleic acid-binding proteins"/>
    <property type="match status" value="1"/>
</dbReference>
<dbReference type="Pfam" id="PF00929">
    <property type="entry name" value="RNase_T"/>
    <property type="match status" value="1"/>
</dbReference>
<dbReference type="InterPro" id="IPR012340">
    <property type="entry name" value="NA-bd_OB-fold"/>
</dbReference>
<dbReference type="Pfam" id="PF02811">
    <property type="entry name" value="PHP"/>
    <property type="match status" value="1"/>
</dbReference>
<dbReference type="InterPro" id="IPR028112">
    <property type="entry name" value="DNA_PolC-type_N_I"/>
</dbReference>
<dbReference type="InterPro" id="IPR036397">
    <property type="entry name" value="RNaseH_sf"/>
</dbReference>
<comment type="catalytic activity">
    <reaction evidence="10 11">
        <text>DNA(n) + a 2'-deoxyribonucleoside 5'-triphosphate = DNA(n+1) + diphosphate</text>
        <dbReference type="Rhea" id="RHEA:22508"/>
        <dbReference type="Rhea" id="RHEA-COMP:17339"/>
        <dbReference type="Rhea" id="RHEA-COMP:17340"/>
        <dbReference type="ChEBI" id="CHEBI:33019"/>
        <dbReference type="ChEBI" id="CHEBI:61560"/>
        <dbReference type="ChEBI" id="CHEBI:173112"/>
        <dbReference type="EC" id="2.7.7.7"/>
    </reaction>
</comment>
<dbReference type="SMART" id="SM00481">
    <property type="entry name" value="POLIIIAc"/>
    <property type="match status" value="1"/>
</dbReference>
<dbReference type="Proteomes" id="UP000008812">
    <property type="component" value="Chromosome"/>
</dbReference>
<dbReference type="KEGG" id="mat:MARTH_orf732"/>
<comment type="similarity">
    <text evidence="11">Belongs to the DNA polymerase type-C family. PolC subfamily.</text>
</comment>
<dbReference type="InterPro" id="IPR029460">
    <property type="entry name" value="DNAPol_HHH"/>
</dbReference>
<dbReference type="InterPro" id="IPR013520">
    <property type="entry name" value="Ribonucl_H"/>
</dbReference>
<dbReference type="HOGENOM" id="CLU_003297_2_0_14"/>
<dbReference type="eggNOG" id="COG2176">
    <property type="taxonomic scope" value="Bacteria"/>
</dbReference>
<keyword evidence="2 11" id="KW-0963">Cytoplasm</keyword>
<dbReference type="NCBIfam" id="TIGR00573">
    <property type="entry name" value="dnaq"/>
    <property type="match status" value="1"/>
</dbReference>
<accession>B3PN84</accession>
<proteinExistence type="inferred from homology"/>
<dbReference type="InterPro" id="IPR044923">
    <property type="entry name" value="PolC_middle_finger_sf"/>
</dbReference>
<dbReference type="InterPro" id="IPR004013">
    <property type="entry name" value="PHP_dom"/>
</dbReference>
<evidence type="ECO:0000313" key="15">
    <source>
        <dbReference type="Proteomes" id="UP000008812"/>
    </source>
</evidence>
<evidence type="ECO:0000256" key="4">
    <source>
        <dbReference type="ARBA" id="ARBA00022695"/>
    </source>
</evidence>
<dbReference type="PANTHER" id="PTHR32294:SF5">
    <property type="entry name" value="DNA POLYMERASE III POLC-TYPE"/>
    <property type="match status" value="1"/>
</dbReference>
<dbReference type="RefSeq" id="WP_012498443.1">
    <property type="nucleotide sequence ID" value="NC_011025.1"/>
</dbReference>
<keyword evidence="5 11" id="KW-0235">DNA replication</keyword>
<dbReference type="GO" id="GO:0005737">
    <property type="term" value="C:cytoplasm"/>
    <property type="evidence" value="ECO:0007669"/>
    <property type="project" value="UniProtKB-SubCell"/>
</dbReference>
<feature type="domain" description="Exonuclease" evidence="12">
    <location>
        <begin position="404"/>
        <end position="572"/>
    </location>
</feature>
<dbReference type="Pfam" id="PF07733">
    <property type="entry name" value="DNA_pol3_alpha"/>
    <property type="match status" value="1"/>
</dbReference>
<keyword evidence="9 11" id="KW-0239">DNA-directed DNA polymerase</keyword>
<dbReference type="EMBL" id="CP001047">
    <property type="protein sequence ID" value="ACF07486.1"/>
    <property type="molecule type" value="Genomic_DNA"/>
</dbReference>
<keyword evidence="3 11" id="KW-0808">Transferase</keyword>
<evidence type="ECO:0000259" key="13">
    <source>
        <dbReference type="SMART" id="SM00481"/>
    </source>
</evidence>
<evidence type="ECO:0000256" key="5">
    <source>
        <dbReference type="ARBA" id="ARBA00022705"/>
    </source>
</evidence>
<evidence type="ECO:0000256" key="7">
    <source>
        <dbReference type="ARBA" id="ARBA00022801"/>
    </source>
</evidence>
<dbReference type="Pfam" id="PF14480">
    <property type="entry name" value="DNA_pol3_a_NI"/>
    <property type="match status" value="1"/>
</dbReference>
<name>B3PN84_META1</name>
<dbReference type="InterPro" id="IPR006054">
    <property type="entry name" value="DnaQ"/>
</dbReference>
<dbReference type="Gene3D" id="3.30.1900.20">
    <property type="match status" value="2"/>
</dbReference>
<dbReference type="InterPro" id="IPR006308">
    <property type="entry name" value="Pol_III_a_PolC-type_gram_pos"/>
</dbReference>
<dbReference type="InterPro" id="IPR012337">
    <property type="entry name" value="RNaseH-like_sf"/>
</dbReference>
<evidence type="ECO:0000256" key="10">
    <source>
        <dbReference type="ARBA" id="ARBA00049244"/>
    </source>
</evidence>
<dbReference type="STRING" id="243272.MARTH_orf732"/>
<dbReference type="Pfam" id="PF14579">
    <property type="entry name" value="HHH_6"/>
    <property type="match status" value="1"/>
</dbReference>
<sequence length="1438" mass="164644">MKNEFDETFLKLCKEIKFELNDEFRGTSFKEAKLNKSTHKWTFDIIFPHHISIDNFKDFKTHLDKRFPNNNFSFSVRSLIRDKSTIIDYLHYVFLCDHSPLLAYKNFFNMDLVSLEGDDFILILPNQETYDGLKKLENNLKESLENIGFGFYKIKLKIIEEDTKKRRAKKIEAVVENFDKFKKEEANNTPSSTSNQPYRRSKAKAIEMDIKSALNSYADLITLKGEVFSIDVRKFSSGKSMASFGLSDYNEAIIIKVLLEDNEELKITNGETVIVTGKLTDDQYSKTKIVFCGSTKNIIVTEGLQRLSDDNEENKRIEFALRSNMSTQDGISSPSAYLKAAKHFGHRAIAITDLDDVQSFPEFYNATKKDKSVVPIYGATISSISSDNGFFYGTPADFDLSSQTYVVFDLETTGLSPRFNEIIEFGASIIENGIIKESHQFFIKPTKPIPPSITEITKITDNTVANGYSQEEGVRKIYDILKNRICVAHNAKFDINVCKENFLKYGLDNSKIIGIDSLAIARFLIDEAKSYRLEIVAKKFNVYYARNEAHRADYDANVLANVWILMILKLAREKNIRTANELAAVNDDKLFAKKFPREVRVIAKNQKGLKKLFKIISKSLTDDYHGGPRLFIDKWEHDEDLLLGTSTNAGWVWEEAMTGTDENILKALAPYDYIEFPPISTFNYIYKDDSITLEQVQFAYKDLLEKAKKLGKLCIAVSDARYIYDYQSLIYRIYVNAPTLGGGQHWLKKYREIATPDFKYLTTRQMKDEFKFLNDGTLINEIVVDNTHKLAEQITPKIEVIKDKLYFPTFDDSANKLKEVVYQTAKERYGNNIDEKILSRIEKELGPITKYGYSVIYWISHKLVKRSNQDGYLVGSRGSVGSSIVANLAGITEVNPLKPHYLCEKCKHFEWSEDPHIFSGWDLPDKKCPKCATIMLKDGHDIPFETFLGFEANKVPDIDLNFSGEYQVTIHNYVKELFGEAHTFRAGTIATIASKTAYGFCRKYDEEIHSLHEEPWTRTFLDFLASKTEGVKRTTGQHPGGIIIIPKEFDVEDFTPVNYPANDITSAWKTTHFDFTSIHDNVLKLDLLGHDDPTVIRMLEDLTKTDAKKIPKFDEKVMSLFSSTEAIKINPSEISNETTGAYGLPEFGTTFVRRMLKTAKPKSFNDLILMSGLSHGTDVWSGNAEELIKQGKKLQDCVCCRDDIMRDLINWNIDHLEAFEIMEKVRKGKGLSEYQESLLQSKNVPIWYIESLKKIKYMFPKAHATAYVIMAWRIAWYKFYYPLQFYASFYSTRPDAIDIKVMSDGKDAVDNKLLELKKRSDSKKEPLSTKETNLIPILEITQELYARGFKITNVHISKSKAARWIVDIENKALIPPFVVVEGLGETVADSIIQARNEHEFLSVEDFEKRTKVNSKIASQLKLLGILDELDETNQNSLF</sequence>
<keyword evidence="4 11" id="KW-0548">Nucleotidyltransferase</keyword>
<evidence type="ECO:0000256" key="1">
    <source>
        <dbReference type="ARBA" id="ARBA00003452"/>
    </source>
</evidence>
<dbReference type="GO" id="GO:0008408">
    <property type="term" value="F:3'-5' exonuclease activity"/>
    <property type="evidence" value="ECO:0007669"/>
    <property type="project" value="UniProtKB-UniRule"/>
</dbReference>
<evidence type="ECO:0000256" key="8">
    <source>
        <dbReference type="ARBA" id="ARBA00022839"/>
    </source>
</evidence>
<dbReference type="InterPro" id="IPR040982">
    <property type="entry name" value="DNA_pol3_finger"/>
</dbReference>
<comment type="function">
    <text evidence="1 11">Required for replicative DNA synthesis. This DNA polymerase also exhibits 3' to 5' exonuclease activity.</text>
</comment>
<dbReference type="InterPro" id="IPR004805">
    <property type="entry name" value="DnaE2/DnaE/PolC"/>
</dbReference>
<dbReference type="Gene3D" id="3.20.20.140">
    <property type="entry name" value="Metal-dependent hydrolases"/>
    <property type="match status" value="2"/>
</dbReference>
<evidence type="ECO:0000256" key="6">
    <source>
        <dbReference type="ARBA" id="ARBA00022722"/>
    </source>
</evidence>
<comment type="subcellular location">
    <subcellularLocation>
        <location evidence="11">Cytoplasm</location>
    </subcellularLocation>
</comment>
<evidence type="ECO:0000256" key="2">
    <source>
        <dbReference type="ARBA" id="ARBA00022490"/>
    </source>
</evidence>
<evidence type="ECO:0000256" key="9">
    <source>
        <dbReference type="ARBA" id="ARBA00022932"/>
    </source>
</evidence>
<dbReference type="GO" id="GO:0006261">
    <property type="term" value="P:DNA-templated DNA replication"/>
    <property type="evidence" value="ECO:0007669"/>
    <property type="project" value="UniProtKB-UniRule"/>
</dbReference>
<reference evidence="14 15" key="1">
    <citation type="journal article" date="2008" name="Infect. Immun.">
        <title>Genome of Mycoplasma arthritidis.</title>
        <authorList>
            <person name="Dybvig K."/>
            <person name="Zuhua C."/>
            <person name="Lao P."/>
            <person name="Jordan D.S."/>
            <person name="French C.T."/>
            <person name="Tu A.H."/>
            <person name="Loraine A.E."/>
        </authorList>
    </citation>
    <scope>NUCLEOTIDE SEQUENCE [LARGE SCALE GENOMIC DNA]</scope>
    <source>
        <strain evidence="14 15">158L3-1</strain>
    </source>
</reference>
<dbReference type="Gene3D" id="1.10.150.700">
    <property type="entry name" value="PolC, middle finger domain"/>
    <property type="match status" value="1"/>
</dbReference>
<dbReference type="Pfam" id="PF17657">
    <property type="entry name" value="DNA_pol3_finger"/>
    <property type="match status" value="1"/>
</dbReference>
<dbReference type="SUPFAM" id="SSF53098">
    <property type="entry name" value="Ribonuclease H-like"/>
    <property type="match status" value="1"/>
</dbReference>
<dbReference type="EC" id="2.7.7.7" evidence="11"/>
<dbReference type="PANTHER" id="PTHR32294">
    <property type="entry name" value="DNA POLYMERASE III SUBUNIT ALPHA"/>
    <property type="match status" value="1"/>
</dbReference>
<gene>
    <name evidence="11 14" type="primary">polC</name>
    <name evidence="14" type="ordered locus">MARTH_orf732</name>
</gene>
<dbReference type="NCBIfam" id="TIGR01405">
    <property type="entry name" value="polC_Gram_pos"/>
    <property type="match status" value="1"/>
</dbReference>
<evidence type="ECO:0000313" key="14">
    <source>
        <dbReference type="EMBL" id="ACF07486.1"/>
    </source>
</evidence>
<keyword evidence="7 11" id="KW-0378">Hydrolase</keyword>
<dbReference type="GO" id="GO:0003887">
    <property type="term" value="F:DNA-directed DNA polymerase activity"/>
    <property type="evidence" value="ECO:0007669"/>
    <property type="project" value="UniProtKB-UniRule"/>
</dbReference>
<keyword evidence="6 11" id="KW-0540">Nuclease</keyword>
<protein>
    <recommendedName>
        <fullName evidence="11">DNA polymerase III PolC-type</fullName>
        <shortName evidence="11">PolIII</shortName>
        <ecNumber evidence="11">2.7.7.7</ecNumber>
    </recommendedName>
</protein>
<dbReference type="Gene3D" id="3.30.420.10">
    <property type="entry name" value="Ribonuclease H-like superfamily/Ribonuclease H"/>
    <property type="match status" value="1"/>
</dbReference>
<dbReference type="CDD" id="cd06127">
    <property type="entry name" value="DEDDh"/>
    <property type="match status" value="1"/>
</dbReference>